<dbReference type="InterPro" id="IPR007349">
    <property type="entry name" value="DUF418"/>
</dbReference>
<feature type="domain" description="DUF418" evidence="2">
    <location>
        <begin position="218"/>
        <end position="354"/>
    </location>
</feature>
<name>A0A2A4GCP5_9FLAO</name>
<dbReference type="PANTHER" id="PTHR30590">
    <property type="entry name" value="INNER MEMBRANE PROTEIN"/>
    <property type="match status" value="1"/>
</dbReference>
<evidence type="ECO:0000313" key="5">
    <source>
        <dbReference type="Proteomes" id="UP000219559"/>
    </source>
</evidence>
<gene>
    <name evidence="4" type="ORF">B7P33_02520</name>
</gene>
<dbReference type="AlphaFoldDB" id="A0A2A4GCP5"/>
<keyword evidence="1" id="KW-1133">Transmembrane helix</keyword>
<feature type="domain" description="Heparan-alpha-glucosaminide N-acetyltransferase catalytic" evidence="3">
    <location>
        <begin position="5"/>
        <end position="199"/>
    </location>
</feature>
<evidence type="ECO:0000259" key="3">
    <source>
        <dbReference type="Pfam" id="PF07786"/>
    </source>
</evidence>
<dbReference type="EMBL" id="NBWU01000001">
    <property type="protein sequence ID" value="PCE66191.1"/>
    <property type="molecule type" value="Genomic_DNA"/>
</dbReference>
<keyword evidence="1" id="KW-0812">Transmembrane</keyword>
<evidence type="ECO:0000313" key="4">
    <source>
        <dbReference type="EMBL" id="PCE66191.1"/>
    </source>
</evidence>
<sequence>MANKRIHGIDLARALAVFGMVIVNFKLVLGKSGPTWAINSLAILEGKAAALFVILAGTGLGLLTKSAFETPDPLKMRKAKKGIIIRALLLFVLGLAYMPLWPADILHFYGIYMLCTLPLLCLNPKRILPFSLFLILGYVFVLFLFDYEKGWDFEAMAYPGFWTWDGFIRNLFYNGFHPVLPWTAFMWIGLWLGRQDLHDQNGLRKILVRSLAIFTMGWLISKGLLYLLTTASENAEFAELFSTAPMPPLPLYMISASALGVAMVCGCILLAKSFETNPMVKVLVKTGKLALTFYVAHVVLGMGLAYTFFENELSSLSFSMPYALAFCLLSMVFAHLWLKRFTLGPLEWGLRKLAEALG</sequence>
<dbReference type="Pfam" id="PF07786">
    <property type="entry name" value="HGSNAT_cat"/>
    <property type="match status" value="1"/>
</dbReference>
<reference evidence="4 5" key="1">
    <citation type="submission" date="2017-04" db="EMBL/GenBank/DDBJ databases">
        <title>A new member of the family Flavobacteriaceae isolated from ascidians.</title>
        <authorList>
            <person name="Chen L."/>
        </authorList>
    </citation>
    <scope>NUCLEOTIDE SEQUENCE [LARGE SCALE GENOMIC DNA]</scope>
    <source>
        <strain evidence="4 5">HQA918</strain>
    </source>
</reference>
<keyword evidence="5" id="KW-1185">Reference proteome</keyword>
<keyword evidence="1" id="KW-0472">Membrane</keyword>
<dbReference type="InterPro" id="IPR012429">
    <property type="entry name" value="HGSNAT_cat"/>
</dbReference>
<protein>
    <recommendedName>
        <fullName evidence="6">DUF418 domain-containing protein</fullName>
    </recommendedName>
</protein>
<feature type="transmembrane region" description="Helical" evidence="1">
    <location>
        <begin position="12"/>
        <end position="29"/>
    </location>
</feature>
<feature type="transmembrane region" description="Helical" evidence="1">
    <location>
        <begin position="83"/>
        <end position="100"/>
    </location>
</feature>
<accession>A0A2A4GCP5</accession>
<feature type="transmembrane region" description="Helical" evidence="1">
    <location>
        <begin position="249"/>
        <end position="271"/>
    </location>
</feature>
<feature type="transmembrane region" description="Helical" evidence="1">
    <location>
        <begin position="41"/>
        <end position="63"/>
    </location>
</feature>
<evidence type="ECO:0000259" key="2">
    <source>
        <dbReference type="Pfam" id="PF04235"/>
    </source>
</evidence>
<feature type="transmembrane region" description="Helical" evidence="1">
    <location>
        <begin position="321"/>
        <end position="338"/>
    </location>
</feature>
<feature type="transmembrane region" description="Helical" evidence="1">
    <location>
        <begin position="291"/>
        <end position="309"/>
    </location>
</feature>
<dbReference type="RefSeq" id="WP_097441713.1">
    <property type="nucleotide sequence ID" value="NZ_NBWU01000001.1"/>
</dbReference>
<evidence type="ECO:0000256" key="1">
    <source>
        <dbReference type="SAM" id="Phobius"/>
    </source>
</evidence>
<organism evidence="4 5">
    <name type="scientific">Sediminicola luteus</name>
    <dbReference type="NCBI Taxonomy" id="319238"/>
    <lineage>
        <taxon>Bacteria</taxon>
        <taxon>Pseudomonadati</taxon>
        <taxon>Bacteroidota</taxon>
        <taxon>Flavobacteriia</taxon>
        <taxon>Flavobacteriales</taxon>
        <taxon>Flavobacteriaceae</taxon>
        <taxon>Sediminicola</taxon>
    </lineage>
</organism>
<feature type="transmembrane region" description="Helical" evidence="1">
    <location>
        <begin position="127"/>
        <end position="145"/>
    </location>
</feature>
<evidence type="ECO:0008006" key="6">
    <source>
        <dbReference type="Google" id="ProtNLM"/>
    </source>
</evidence>
<dbReference type="OrthoDB" id="9807744at2"/>
<feature type="transmembrane region" description="Helical" evidence="1">
    <location>
        <begin position="106"/>
        <end position="122"/>
    </location>
</feature>
<proteinExistence type="predicted"/>
<dbReference type="Proteomes" id="UP000219559">
    <property type="component" value="Unassembled WGS sequence"/>
</dbReference>
<feature type="transmembrane region" description="Helical" evidence="1">
    <location>
        <begin position="206"/>
        <end position="229"/>
    </location>
</feature>
<dbReference type="InterPro" id="IPR052529">
    <property type="entry name" value="Bact_Transport_Assoc"/>
</dbReference>
<dbReference type="PANTHER" id="PTHR30590:SF3">
    <property type="entry name" value="HYPOTHETICAL MEMBRANE SPANNING PROTEIN"/>
    <property type="match status" value="1"/>
</dbReference>
<feature type="transmembrane region" description="Helical" evidence="1">
    <location>
        <begin position="171"/>
        <end position="194"/>
    </location>
</feature>
<comment type="caution">
    <text evidence="4">The sequence shown here is derived from an EMBL/GenBank/DDBJ whole genome shotgun (WGS) entry which is preliminary data.</text>
</comment>
<dbReference type="Pfam" id="PF04235">
    <property type="entry name" value="DUF418"/>
    <property type="match status" value="1"/>
</dbReference>